<dbReference type="InterPro" id="IPR050490">
    <property type="entry name" value="Bact_solute-bd_prot1"/>
</dbReference>
<dbReference type="Gene3D" id="3.40.190.10">
    <property type="entry name" value="Periplasmic binding protein-like II"/>
    <property type="match status" value="1"/>
</dbReference>
<evidence type="ECO:0000256" key="1">
    <source>
        <dbReference type="ARBA" id="ARBA00022475"/>
    </source>
</evidence>
<keyword evidence="8" id="KW-1185">Reference proteome</keyword>
<keyword evidence="2 6" id="KW-0732">Signal</keyword>
<keyword evidence="5" id="KW-0449">Lipoprotein</keyword>
<dbReference type="CDD" id="cd13585">
    <property type="entry name" value="PBP2_TMBP_like"/>
    <property type="match status" value="1"/>
</dbReference>
<feature type="signal peptide" evidence="6">
    <location>
        <begin position="1"/>
        <end position="36"/>
    </location>
</feature>
<dbReference type="OrthoDB" id="3225049at2"/>
<dbReference type="EMBL" id="FNVU01000002">
    <property type="protein sequence ID" value="SEF88218.1"/>
    <property type="molecule type" value="Genomic_DNA"/>
</dbReference>
<dbReference type="InterPro" id="IPR006059">
    <property type="entry name" value="SBP"/>
</dbReference>
<dbReference type="AlphaFoldDB" id="A0A1H5VMW9"/>
<feature type="chain" id="PRO_5039463360" evidence="6">
    <location>
        <begin position="37"/>
        <end position="451"/>
    </location>
</feature>
<keyword evidence="1" id="KW-1003">Cell membrane</keyword>
<reference evidence="7 8" key="1">
    <citation type="submission" date="2016-10" db="EMBL/GenBank/DDBJ databases">
        <authorList>
            <person name="de Groot N.N."/>
        </authorList>
    </citation>
    <scope>NUCLEOTIDE SEQUENCE [LARGE SCALE GENOMIC DNA]</scope>
    <source>
        <strain evidence="7 8">CGMCC 4.2023</strain>
    </source>
</reference>
<dbReference type="Proteomes" id="UP000236754">
    <property type="component" value="Unassembled WGS sequence"/>
</dbReference>
<dbReference type="SUPFAM" id="SSF53850">
    <property type="entry name" value="Periplasmic binding protein-like II"/>
    <property type="match status" value="1"/>
</dbReference>
<evidence type="ECO:0000313" key="7">
    <source>
        <dbReference type="EMBL" id="SEF88218.1"/>
    </source>
</evidence>
<sequence>MSAPRSSTVRTTGRRRALPMAALAVTLVAASTALTACGGSGGGSGGGSASGPLKVWVRGAGDSQKAYQMVFDAYTRKTGVKIQLFMTNTDFETKLNAAAAAHKLPDVVIDDGSQLGAFESQGIITEVDKAKIAGADQVSGAAWKSVVDDQGKTYGVPFSAQANVLLVRSDWLKKVGLQAPKTWADLEKVAKAFTTQDPDGNGKNDTYGLDVPGSTQRGYLSWYWSNFLYQAGGNFLVPSGSGGFDSVIDSPQAVQAARFLEKMYCTDKVVQPGALNNLTTDTNTAFQTGVAGMYLTGPYAYATMDATAVKGKYDVVAPPAGPKGVGSLAEGTTVYAMAGSKRAADFDTLASFMVSAPAQKLGMTGVPTSTIVRLPINTTVDPAKVHADDSRWQVAQQVYANSSTYEPVSAPDWQTYRNDASESLNKMLSGCDDPAKTLSSLDSTYTSLLKK</sequence>
<accession>A0A1H5VMW9</accession>
<evidence type="ECO:0000256" key="6">
    <source>
        <dbReference type="SAM" id="SignalP"/>
    </source>
</evidence>
<gene>
    <name evidence="7" type="ORF">SAMN05216223_102350</name>
</gene>
<organism evidence="7 8">
    <name type="scientific">Actinacidiphila yanglinensis</name>
    <dbReference type="NCBI Taxonomy" id="310779"/>
    <lineage>
        <taxon>Bacteria</taxon>
        <taxon>Bacillati</taxon>
        <taxon>Actinomycetota</taxon>
        <taxon>Actinomycetes</taxon>
        <taxon>Kitasatosporales</taxon>
        <taxon>Streptomycetaceae</taxon>
        <taxon>Actinacidiphila</taxon>
    </lineage>
</organism>
<evidence type="ECO:0000313" key="8">
    <source>
        <dbReference type="Proteomes" id="UP000236754"/>
    </source>
</evidence>
<dbReference type="RefSeq" id="WP_103884494.1">
    <property type="nucleotide sequence ID" value="NZ_FNVU01000002.1"/>
</dbReference>
<evidence type="ECO:0000256" key="5">
    <source>
        <dbReference type="ARBA" id="ARBA00023288"/>
    </source>
</evidence>
<evidence type="ECO:0000256" key="3">
    <source>
        <dbReference type="ARBA" id="ARBA00023136"/>
    </source>
</evidence>
<dbReference type="PANTHER" id="PTHR43649:SF33">
    <property type="entry name" value="POLYGALACTURONAN_RHAMNOGALACTURONAN-BINDING PROTEIN YTCQ"/>
    <property type="match status" value="1"/>
</dbReference>
<proteinExistence type="predicted"/>
<name>A0A1H5VMW9_9ACTN</name>
<dbReference type="PANTHER" id="PTHR43649">
    <property type="entry name" value="ARABINOSE-BINDING PROTEIN-RELATED"/>
    <property type="match status" value="1"/>
</dbReference>
<protein>
    <submittedName>
        <fullName evidence="7">Carbohydrate ABC transporter substrate-binding protein, CUT1 family</fullName>
    </submittedName>
</protein>
<keyword evidence="3" id="KW-0472">Membrane</keyword>
<keyword evidence="4" id="KW-0564">Palmitate</keyword>
<dbReference type="Pfam" id="PF01547">
    <property type="entry name" value="SBP_bac_1"/>
    <property type="match status" value="1"/>
</dbReference>
<evidence type="ECO:0000256" key="2">
    <source>
        <dbReference type="ARBA" id="ARBA00022729"/>
    </source>
</evidence>
<evidence type="ECO:0000256" key="4">
    <source>
        <dbReference type="ARBA" id="ARBA00023139"/>
    </source>
</evidence>